<proteinExistence type="predicted"/>
<evidence type="ECO:0000313" key="5">
    <source>
        <dbReference type="Proteomes" id="UP001283361"/>
    </source>
</evidence>
<dbReference type="AlphaFoldDB" id="A0AAE1DA21"/>
<feature type="region of interest" description="Disordered" evidence="1">
    <location>
        <begin position="648"/>
        <end position="690"/>
    </location>
</feature>
<gene>
    <name evidence="4" type="ORF">RRG08_051054</name>
</gene>
<feature type="compositionally biased region" description="Low complexity" evidence="1">
    <location>
        <begin position="669"/>
        <end position="680"/>
    </location>
</feature>
<feature type="compositionally biased region" description="Polar residues" evidence="1">
    <location>
        <begin position="648"/>
        <end position="659"/>
    </location>
</feature>
<dbReference type="EMBL" id="JAWDGP010004628">
    <property type="protein sequence ID" value="KAK3762901.1"/>
    <property type="molecule type" value="Genomic_DNA"/>
</dbReference>
<feature type="transmembrane region" description="Helical" evidence="2">
    <location>
        <begin position="698"/>
        <end position="722"/>
    </location>
</feature>
<comment type="caution">
    <text evidence="4">The sequence shown here is derived from an EMBL/GenBank/DDBJ whole genome shotgun (WGS) entry which is preliminary data.</text>
</comment>
<reference evidence="4" key="1">
    <citation type="journal article" date="2023" name="G3 (Bethesda)">
        <title>A reference genome for the long-term kleptoplast-retaining sea slug Elysia crispata morphotype clarki.</title>
        <authorList>
            <person name="Eastman K.E."/>
            <person name="Pendleton A.L."/>
            <person name="Shaikh M.A."/>
            <person name="Suttiyut T."/>
            <person name="Ogas R."/>
            <person name="Tomko P."/>
            <person name="Gavelis G."/>
            <person name="Widhalm J.R."/>
            <person name="Wisecaver J.H."/>
        </authorList>
    </citation>
    <scope>NUCLEOTIDE SEQUENCE</scope>
    <source>
        <strain evidence="4">ECLA1</strain>
    </source>
</reference>
<evidence type="ECO:0000256" key="2">
    <source>
        <dbReference type="SAM" id="Phobius"/>
    </source>
</evidence>
<keyword evidence="2" id="KW-0812">Transmembrane</keyword>
<evidence type="ECO:0000256" key="3">
    <source>
        <dbReference type="SAM" id="SignalP"/>
    </source>
</evidence>
<dbReference type="Proteomes" id="UP001283361">
    <property type="component" value="Unassembled WGS sequence"/>
</dbReference>
<name>A0AAE1DA21_9GAST</name>
<feature type="chain" id="PRO_5042114269" evidence="3">
    <location>
        <begin position="24"/>
        <end position="763"/>
    </location>
</feature>
<keyword evidence="5" id="KW-1185">Reference proteome</keyword>
<organism evidence="4 5">
    <name type="scientific">Elysia crispata</name>
    <name type="common">lettuce slug</name>
    <dbReference type="NCBI Taxonomy" id="231223"/>
    <lineage>
        <taxon>Eukaryota</taxon>
        <taxon>Metazoa</taxon>
        <taxon>Spiralia</taxon>
        <taxon>Lophotrochozoa</taxon>
        <taxon>Mollusca</taxon>
        <taxon>Gastropoda</taxon>
        <taxon>Heterobranchia</taxon>
        <taxon>Euthyneura</taxon>
        <taxon>Panpulmonata</taxon>
        <taxon>Sacoglossa</taxon>
        <taxon>Placobranchoidea</taxon>
        <taxon>Plakobranchidae</taxon>
        <taxon>Elysia</taxon>
    </lineage>
</organism>
<feature type="signal peptide" evidence="3">
    <location>
        <begin position="1"/>
        <end position="23"/>
    </location>
</feature>
<keyword evidence="2" id="KW-0472">Membrane</keyword>
<accession>A0AAE1DA21</accession>
<evidence type="ECO:0000256" key="1">
    <source>
        <dbReference type="SAM" id="MobiDB-lite"/>
    </source>
</evidence>
<sequence>MKLYHVIKLVLLLLVQVLTKMAAGENSGSQPVSSLPCPVILTSVRMEVAPLLLYVICRDNSSVSLRLTCGQDVWFEGVSGFCNSFDLNIGQALMNHPLQTSRTFLDLVKSGQVLDSARVVILASDQLNRYRMSVWGQRNTRFVLGIVRRCGDEDNEDPFTTSAWSTGLSGKIFNEKFDPFYRDTMPWSFKRTTHNDNTRLDSYGSASNAERHSTTTMPWQVVSSHRAPSMKPLRAEDSWGETYRATRNNSLGTFDTDRLTGLQDPIATPRKPYLERLPKRNERWASQNARHDTYELTKKGSVANAQIGFLNQGTMKAPAHYSQSVNNLYGYLPLDHRQEEHRSKHKSKGENRLFMLPDAKNLTTPYFLHILNRVNDFLTLQPSINRDSNKSIIIPNVKSSANKRSKPQSARRQSHDGLDFILYHENLASTFTDPETKGRKNEASLMKPSNNYFRIAENTKENISTQPATFVSSPFDMHSTDLGTSLPVGDTLPSYDTDIDVTQLFSSTTDFNLESQKQSKIDNGKHKATLVPDGDALKILPLIISPTKTYVRETDKIQALEDLNRSQVSVVTISGSLNNVNSAILLSSILDVVHGEVVKASLPHDLRMSESFLYSDIMQKSETLSRPQEDLPSGLLRSDGTFHFNLGTKSPETMMSLTPSPEPTSVWKSSTAVSSGANSSEGEGYSENKNEGVERDTFWPVVAALVVGIPSVIVFGIAITVFHRRRAPDPQKLFNMQTLRSAHIEATDSDTTGMESPVRSVIS</sequence>
<evidence type="ECO:0000313" key="4">
    <source>
        <dbReference type="EMBL" id="KAK3762901.1"/>
    </source>
</evidence>
<keyword evidence="3" id="KW-0732">Signal</keyword>
<feature type="region of interest" description="Disordered" evidence="1">
    <location>
        <begin position="200"/>
        <end position="227"/>
    </location>
</feature>
<keyword evidence="2" id="KW-1133">Transmembrane helix</keyword>
<feature type="compositionally biased region" description="Polar residues" evidence="1">
    <location>
        <begin position="204"/>
        <end position="223"/>
    </location>
</feature>
<protein>
    <submittedName>
        <fullName evidence="4">Uncharacterized protein</fullName>
    </submittedName>
</protein>